<protein>
    <submittedName>
        <fullName evidence="2">Excisionase family DNA-binding protein</fullName>
    </submittedName>
</protein>
<gene>
    <name evidence="2" type="ORF">K1Y72_17090</name>
</gene>
<dbReference type="Pfam" id="PF12728">
    <property type="entry name" value="HTH_17"/>
    <property type="match status" value="1"/>
</dbReference>
<proteinExistence type="predicted"/>
<keyword evidence="3" id="KW-1185">Reference proteome</keyword>
<evidence type="ECO:0000313" key="3">
    <source>
        <dbReference type="Proteomes" id="UP000774570"/>
    </source>
</evidence>
<dbReference type="InterPro" id="IPR009061">
    <property type="entry name" value="DNA-bd_dom_put_sf"/>
</dbReference>
<feature type="domain" description="Helix-turn-helix" evidence="1">
    <location>
        <begin position="10"/>
        <end position="58"/>
    </location>
</feature>
<dbReference type="EMBL" id="JAIBOA010000010">
    <property type="protein sequence ID" value="MBW8484103.1"/>
    <property type="molecule type" value="Genomic_DNA"/>
</dbReference>
<keyword evidence="2" id="KW-0238">DNA-binding</keyword>
<dbReference type="SUPFAM" id="SSF46955">
    <property type="entry name" value="Putative DNA-binding domain"/>
    <property type="match status" value="1"/>
</dbReference>
<dbReference type="GO" id="GO:0003677">
    <property type="term" value="F:DNA binding"/>
    <property type="evidence" value="ECO:0007669"/>
    <property type="project" value="UniProtKB-KW"/>
</dbReference>
<evidence type="ECO:0000313" key="2">
    <source>
        <dbReference type="EMBL" id="MBW8484103.1"/>
    </source>
</evidence>
<accession>A0ABS7FXC1</accession>
<dbReference type="Proteomes" id="UP000774570">
    <property type="component" value="Unassembled WGS sequence"/>
</dbReference>
<dbReference type="InterPro" id="IPR041657">
    <property type="entry name" value="HTH_17"/>
</dbReference>
<dbReference type="RefSeq" id="WP_220167338.1">
    <property type="nucleotide sequence ID" value="NZ_JAIBOA010000010.1"/>
</dbReference>
<dbReference type="InterPro" id="IPR010093">
    <property type="entry name" value="SinI_DNA-bd"/>
</dbReference>
<name>A0ABS7FXC1_9ACTN</name>
<organism evidence="2 3">
    <name type="scientific">Actinomadura parmotrematis</name>
    <dbReference type="NCBI Taxonomy" id="2864039"/>
    <lineage>
        <taxon>Bacteria</taxon>
        <taxon>Bacillati</taxon>
        <taxon>Actinomycetota</taxon>
        <taxon>Actinomycetes</taxon>
        <taxon>Streptosporangiales</taxon>
        <taxon>Thermomonosporaceae</taxon>
        <taxon>Actinomadura</taxon>
    </lineage>
</organism>
<comment type="caution">
    <text evidence="2">The sequence shown here is derived from an EMBL/GenBank/DDBJ whole genome shotgun (WGS) entry which is preliminary data.</text>
</comment>
<reference evidence="2 3" key="1">
    <citation type="submission" date="2021-07" db="EMBL/GenBank/DDBJ databases">
        <title>Actinomadura sp. PM05-2 isolated from lichen.</title>
        <authorList>
            <person name="Somphong A."/>
            <person name="Phongsopitanun W."/>
            <person name="Tanasupawat S."/>
            <person name="Peongsungnone V."/>
        </authorList>
    </citation>
    <scope>NUCLEOTIDE SEQUENCE [LARGE SCALE GENOMIC DNA]</scope>
    <source>
        <strain evidence="2 3">PM05-2</strain>
    </source>
</reference>
<dbReference type="NCBIfam" id="TIGR01764">
    <property type="entry name" value="excise"/>
    <property type="match status" value="1"/>
</dbReference>
<sequence>MTIDPRRDRLLTVAEVAELLNTTERFPRRLIEERRITFVRIGRKVRIPESAVREFIASGVVEPLTVRGRVRHGAA</sequence>
<evidence type="ECO:0000259" key="1">
    <source>
        <dbReference type="Pfam" id="PF12728"/>
    </source>
</evidence>